<evidence type="ECO:0000313" key="1">
    <source>
        <dbReference type="EMBL" id="SVD24091.1"/>
    </source>
</evidence>
<feature type="non-terminal residue" evidence="1">
    <location>
        <position position="65"/>
    </location>
</feature>
<dbReference type="AlphaFoldDB" id="A0A382TRF2"/>
<accession>A0A382TRF2</accession>
<gene>
    <name evidence="1" type="ORF">METZ01_LOCUS376945</name>
</gene>
<dbReference type="EMBL" id="UINC01138258">
    <property type="protein sequence ID" value="SVD24091.1"/>
    <property type="molecule type" value="Genomic_DNA"/>
</dbReference>
<protein>
    <submittedName>
        <fullName evidence="1">Uncharacterized protein</fullName>
    </submittedName>
</protein>
<proteinExistence type="predicted"/>
<reference evidence="1" key="1">
    <citation type="submission" date="2018-05" db="EMBL/GenBank/DDBJ databases">
        <authorList>
            <person name="Lanie J.A."/>
            <person name="Ng W.-L."/>
            <person name="Kazmierczak K.M."/>
            <person name="Andrzejewski T.M."/>
            <person name="Davidsen T.M."/>
            <person name="Wayne K.J."/>
            <person name="Tettelin H."/>
            <person name="Glass J.I."/>
            <person name="Rusch D."/>
            <person name="Podicherti R."/>
            <person name="Tsui H.-C.T."/>
            <person name="Winkler M.E."/>
        </authorList>
    </citation>
    <scope>NUCLEOTIDE SEQUENCE</scope>
</reference>
<sequence length="65" mass="7332">VIFSTVCNLLLAHNLDVTQGQELNLKKLNTPEKTTSTHAVAWGKQLIAYEESLRANPWQKQLQSI</sequence>
<organism evidence="1">
    <name type="scientific">marine metagenome</name>
    <dbReference type="NCBI Taxonomy" id="408172"/>
    <lineage>
        <taxon>unclassified sequences</taxon>
        <taxon>metagenomes</taxon>
        <taxon>ecological metagenomes</taxon>
    </lineage>
</organism>
<feature type="non-terminal residue" evidence="1">
    <location>
        <position position="1"/>
    </location>
</feature>
<name>A0A382TRF2_9ZZZZ</name>